<dbReference type="PROSITE" id="PS50110">
    <property type="entry name" value="RESPONSE_REGULATORY"/>
    <property type="match status" value="1"/>
</dbReference>
<accession>A5GE91</accession>
<name>A5GE91_GEOUR</name>
<dbReference type="KEGG" id="gur:Gura_1548"/>
<organism evidence="4 5">
    <name type="scientific">Geotalea uraniireducens (strain Rf4)</name>
    <name type="common">Geobacter uraniireducens</name>
    <dbReference type="NCBI Taxonomy" id="351605"/>
    <lineage>
        <taxon>Bacteria</taxon>
        <taxon>Pseudomonadati</taxon>
        <taxon>Thermodesulfobacteriota</taxon>
        <taxon>Desulfuromonadia</taxon>
        <taxon>Geobacterales</taxon>
        <taxon>Geobacteraceae</taxon>
        <taxon>Geotalea</taxon>
    </lineage>
</organism>
<dbReference type="PANTHER" id="PTHR45339">
    <property type="entry name" value="HYBRID SIGNAL TRANSDUCTION HISTIDINE KINASE J"/>
    <property type="match status" value="1"/>
</dbReference>
<dbReference type="InterPro" id="IPR001789">
    <property type="entry name" value="Sig_transdc_resp-reg_receiver"/>
</dbReference>
<feature type="domain" description="Response regulatory" evidence="3">
    <location>
        <begin position="3"/>
        <end position="119"/>
    </location>
</feature>
<dbReference type="PANTHER" id="PTHR45339:SF5">
    <property type="entry name" value="HISTIDINE KINASE"/>
    <property type="match status" value="1"/>
</dbReference>
<dbReference type="Gene3D" id="3.40.50.2300">
    <property type="match status" value="1"/>
</dbReference>
<dbReference type="RefSeq" id="WP_011938457.1">
    <property type="nucleotide sequence ID" value="NC_009483.1"/>
</dbReference>
<protein>
    <submittedName>
        <fullName evidence="4">Response regulator receiver protein</fullName>
    </submittedName>
</protein>
<evidence type="ECO:0000256" key="1">
    <source>
        <dbReference type="ARBA" id="ARBA00022553"/>
    </source>
</evidence>
<keyword evidence="5" id="KW-1185">Reference proteome</keyword>
<proteinExistence type="predicted"/>
<dbReference type="EMBL" id="CP000698">
    <property type="protein sequence ID" value="ABQ25746.1"/>
    <property type="molecule type" value="Genomic_DNA"/>
</dbReference>
<dbReference type="STRING" id="351605.Gura_1548"/>
<evidence type="ECO:0000313" key="5">
    <source>
        <dbReference type="Proteomes" id="UP000006695"/>
    </source>
</evidence>
<sequence length="124" mass="13839">MKKVLVVEDNKDNMRLITYALQKVGYEVIPAETGEEGVELAIRERPFFIIMDINLPGIDGLEATRRIRASEADGSVPIIAITSYAMFGDRDRVLQAGCTAYFEKPIDPLTIVERIHKAIGVKCE</sequence>
<dbReference type="Pfam" id="PF00072">
    <property type="entry name" value="Response_reg"/>
    <property type="match status" value="1"/>
</dbReference>
<evidence type="ECO:0000313" key="4">
    <source>
        <dbReference type="EMBL" id="ABQ25746.1"/>
    </source>
</evidence>
<evidence type="ECO:0000259" key="3">
    <source>
        <dbReference type="PROSITE" id="PS50110"/>
    </source>
</evidence>
<dbReference type="Proteomes" id="UP000006695">
    <property type="component" value="Chromosome"/>
</dbReference>
<feature type="modified residue" description="4-aspartylphosphate" evidence="2">
    <location>
        <position position="52"/>
    </location>
</feature>
<reference evidence="4 5" key="1">
    <citation type="submission" date="2007-05" db="EMBL/GenBank/DDBJ databases">
        <title>Complete sequence of Geobacter uraniireducens Rf4.</title>
        <authorList>
            <consortium name="US DOE Joint Genome Institute"/>
            <person name="Copeland A."/>
            <person name="Lucas S."/>
            <person name="Lapidus A."/>
            <person name="Barry K."/>
            <person name="Detter J.C."/>
            <person name="Glavina del Rio T."/>
            <person name="Hammon N."/>
            <person name="Israni S."/>
            <person name="Dalin E."/>
            <person name="Tice H."/>
            <person name="Pitluck S."/>
            <person name="Chertkov O."/>
            <person name="Brettin T."/>
            <person name="Bruce D."/>
            <person name="Han C."/>
            <person name="Schmutz J."/>
            <person name="Larimer F."/>
            <person name="Land M."/>
            <person name="Hauser L."/>
            <person name="Kyrpides N."/>
            <person name="Mikhailova N."/>
            <person name="Shelobolina E."/>
            <person name="Aklujkar M."/>
            <person name="Lovley D."/>
            <person name="Richardson P."/>
        </authorList>
    </citation>
    <scope>NUCLEOTIDE SEQUENCE [LARGE SCALE GENOMIC DNA]</scope>
    <source>
        <strain evidence="4 5">Rf4</strain>
    </source>
</reference>
<gene>
    <name evidence="4" type="ordered locus">Gura_1548</name>
</gene>
<dbReference type="AlphaFoldDB" id="A5GE91"/>
<dbReference type="InterPro" id="IPR011006">
    <property type="entry name" value="CheY-like_superfamily"/>
</dbReference>
<evidence type="ECO:0000256" key="2">
    <source>
        <dbReference type="PROSITE-ProRule" id="PRU00169"/>
    </source>
</evidence>
<dbReference type="OrthoDB" id="9790791at2"/>
<dbReference type="HOGENOM" id="CLU_000445_69_17_7"/>
<dbReference type="SUPFAM" id="SSF52172">
    <property type="entry name" value="CheY-like"/>
    <property type="match status" value="1"/>
</dbReference>
<dbReference type="SMART" id="SM00448">
    <property type="entry name" value="REC"/>
    <property type="match status" value="1"/>
</dbReference>
<keyword evidence="1 2" id="KW-0597">Phosphoprotein</keyword>
<dbReference type="GO" id="GO:0000160">
    <property type="term" value="P:phosphorelay signal transduction system"/>
    <property type="evidence" value="ECO:0007669"/>
    <property type="project" value="InterPro"/>
</dbReference>